<accession>A0A098EMS4</accession>
<protein>
    <submittedName>
        <fullName evidence="1">Uncharacterized protein</fullName>
    </submittedName>
</protein>
<evidence type="ECO:0000313" key="1">
    <source>
        <dbReference type="EMBL" id="CEG23120.1"/>
    </source>
</evidence>
<dbReference type="AlphaFoldDB" id="A0A098EMS4"/>
<sequence length="58" mass="6887">MGLTESQMLSYLEDTDLNEDTKRAIVNLIRANNKEIEKSMPQDYVKKYSDFRRDKGMR</sequence>
<evidence type="ECO:0000313" key="2">
    <source>
        <dbReference type="Proteomes" id="UP000043699"/>
    </source>
</evidence>
<dbReference type="STRING" id="1499687.BN1080_02064"/>
<reference evidence="1 2" key="1">
    <citation type="submission" date="2014-09" db="EMBL/GenBank/DDBJ databases">
        <authorList>
            <person name="Urmite Genomes Urmite Genomes"/>
        </authorList>
    </citation>
    <scope>NUCLEOTIDE SEQUENCE [LARGE SCALE GENOMIC DNA]</scope>
    <source>
        <strain evidence="1 2">ES2</strain>
    </source>
</reference>
<dbReference type="EMBL" id="CCXS01000001">
    <property type="protein sequence ID" value="CEG23120.1"/>
    <property type="molecule type" value="Genomic_DNA"/>
</dbReference>
<proteinExistence type="predicted"/>
<gene>
    <name evidence="1" type="ORF">BN1080_02064</name>
</gene>
<keyword evidence="2" id="KW-1185">Reference proteome</keyword>
<dbReference type="Proteomes" id="UP000043699">
    <property type="component" value="Unassembled WGS sequence"/>
</dbReference>
<dbReference type="RefSeq" id="WP_199876608.1">
    <property type="nucleotide sequence ID" value="NZ_CCXS01000001.1"/>
</dbReference>
<name>A0A098EMS4_9BACL</name>
<organism evidence="1 2">
    <name type="scientific">Planococcus massiliensis</name>
    <dbReference type="NCBI Taxonomy" id="1499687"/>
    <lineage>
        <taxon>Bacteria</taxon>
        <taxon>Bacillati</taxon>
        <taxon>Bacillota</taxon>
        <taxon>Bacilli</taxon>
        <taxon>Bacillales</taxon>
        <taxon>Caryophanaceae</taxon>
        <taxon>Planococcus</taxon>
    </lineage>
</organism>